<dbReference type="Proteomes" id="UP000887013">
    <property type="component" value="Unassembled WGS sequence"/>
</dbReference>
<accession>A0A8X6UCH4</accession>
<name>A0A8X6UCH4_NEPPI</name>
<sequence>MLQTTRSKVSCPFSNDRNKWTTSPAKYLREKGGLFINGESHAMFLQAIMTSQNATVPTNPLQTKWSNAYINWQCYTLLSAITRVLSHARLATGILAKTAGCRHWIPFILSDRKLVVSGRIQLHFDRVLSEDICYFTRNRRTDGNEGLGRTGVCFH</sequence>
<comment type="caution">
    <text evidence="1">The sequence shown here is derived from an EMBL/GenBank/DDBJ whole genome shotgun (WGS) entry which is preliminary data.</text>
</comment>
<proteinExistence type="predicted"/>
<keyword evidence="2" id="KW-1185">Reference proteome</keyword>
<evidence type="ECO:0000313" key="1">
    <source>
        <dbReference type="EMBL" id="GFU00564.1"/>
    </source>
</evidence>
<protein>
    <submittedName>
        <fullName evidence="1">Uncharacterized protein</fullName>
    </submittedName>
</protein>
<dbReference type="AlphaFoldDB" id="A0A8X6UCH4"/>
<evidence type="ECO:0000313" key="2">
    <source>
        <dbReference type="Proteomes" id="UP000887013"/>
    </source>
</evidence>
<dbReference type="EMBL" id="BMAW01122821">
    <property type="protein sequence ID" value="GFU00564.1"/>
    <property type="molecule type" value="Genomic_DNA"/>
</dbReference>
<gene>
    <name evidence="1" type="ORF">NPIL_360811</name>
</gene>
<reference evidence="1" key="1">
    <citation type="submission" date="2020-08" db="EMBL/GenBank/DDBJ databases">
        <title>Multicomponent nature underlies the extraordinary mechanical properties of spider dragline silk.</title>
        <authorList>
            <person name="Kono N."/>
            <person name="Nakamura H."/>
            <person name="Mori M."/>
            <person name="Yoshida Y."/>
            <person name="Ohtoshi R."/>
            <person name="Malay A.D."/>
            <person name="Moran D.A.P."/>
            <person name="Tomita M."/>
            <person name="Numata K."/>
            <person name="Arakawa K."/>
        </authorList>
    </citation>
    <scope>NUCLEOTIDE SEQUENCE</scope>
</reference>
<organism evidence="1 2">
    <name type="scientific">Nephila pilipes</name>
    <name type="common">Giant wood spider</name>
    <name type="synonym">Nephila maculata</name>
    <dbReference type="NCBI Taxonomy" id="299642"/>
    <lineage>
        <taxon>Eukaryota</taxon>
        <taxon>Metazoa</taxon>
        <taxon>Ecdysozoa</taxon>
        <taxon>Arthropoda</taxon>
        <taxon>Chelicerata</taxon>
        <taxon>Arachnida</taxon>
        <taxon>Araneae</taxon>
        <taxon>Araneomorphae</taxon>
        <taxon>Entelegynae</taxon>
        <taxon>Araneoidea</taxon>
        <taxon>Nephilidae</taxon>
        <taxon>Nephila</taxon>
    </lineage>
</organism>